<dbReference type="EMBL" id="CAUYUJ010014399">
    <property type="protein sequence ID" value="CAK0840776.1"/>
    <property type="molecule type" value="Genomic_DNA"/>
</dbReference>
<keyword evidence="2" id="KW-1185">Reference proteome</keyword>
<protein>
    <submittedName>
        <fullName evidence="1">Uncharacterized protein</fullName>
    </submittedName>
</protein>
<organism evidence="1 2">
    <name type="scientific">Prorocentrum cordatum</name>
    <dbReference type="NCBI Taxonomy" id="2364126"/>
    <lineage>
        <taxon>Eukaryota</taxon>
        <taxon>Sar</taxon>
        <taxon>Alveolata</taxon>
        <taxon>Dinophyceae</taxon>
        <taxon>Prorocentrales</taxon>
        <taxon>Prorocentraceae</taxon>
        <taxon>Prorocentrum</taxon>
    </lineage>
</organism>
<dbReference type="Proteomes" id="UP001189429">
    <property type="component" value="Unassembled WGS sequence"/>
</dbReference>
<sequence length="360" mass="38421">MAWGDTPEAGRAPWRQRPAPVAREAAMVAAALAAAVAPAVAAAVRAVADAATAPRPNARQTARLAVRPSQAPPLLAIKDKEGEAQLEALTRTAACPAPRQLDGAAAGAGAAGMAGRAAAKSPAGEAQVAQCQGAFQEAPEGEEGDEAARVLGAAGGGLAYLGCSVRTEWYDLADSDGEEEGNNVDSYDFKEQCELKAEDGDVFKSEVHQVEETTRECYERQRQDHDFSGVLLANAEVFLKTEAVREQRYAQWRLGSDTSVGVVGQKCAESEGLPEIPLFPSLEEVLDDEPAKNETQKTQELRDLHSVGIVNFLAQVGEQEVSKTIQEQGGGCTWVELLNWVKKNFDNELPRDVRDLRVGT</sequence>
<evidence type="ECO:0000313" key="2">
    <source>
        <dbReference type="Proteomes" id="UP001189429"/>
    </source>
</evidence>
<comment type="caution">
    <text evidence="1">The sequence shown here is derived from an EMBL/GenBank/DDBJ whole genome shotgun (WGS) entry which is preliminary data.</text>
</comment>
<evidence type="ECO:0000313" key="1">
    <source>
        <dbReference type="EMBL" id="CAK0840776.1"/>
    </source>
</evidence>
<accession>A0ABN9T806</accession>
<proteinExistence type="predicted"/>
<name>A0ABN9T806_9DINO</name>
<reference evidence="1" key="1">
    <citation type="submission" date="2023-10" db="EMBL/GenBank/DDBJ databases">
        <authorList>
            <person name="Chen Y."/>
            <person name="Shah S."/>
            <person name="Dougan E. K."/>
            <person name="Thang M."/>
            <person name="Chan C."/>
        </authorList>
    </citation>
    <scope>NUCLEOTIDE SEQUENCE [LARGE SCALE GENOMIC DNA]</scope>
</reference>
<gene>
    <name evidence="1" type="ORF">PCOR1329_LOCUS36125</name>
</gene>